<evidence type="ECO:0000259" key="1">
    <source>
        <dbReference type="Pfam" id="PF20236"/>
    </source>
</evidence>
<protein>
    <recommendedName>
        <fullName evidence="1">DUF6593 domain-containing protein</fullName>
    </recommendedName>
</protein>
<reference evidence="2 3" key="1">
    <citation type="submission" date="2014-04" db="EMBL/GenBank/DDBJ databases">
        <title>Evolutionary Origins and Diversification of the Mycorrhizal Mutualists.</title>
        <authorList>
            <consortium name="DOE Joint Genome Institute"/>
            <consortium name="Mycorrhizal Genomics Consortium"/>
            <person name="Kohler A."/>
            <person name="Kuo A."/>
            <person name="Nagy L.G."/>
            <person name="Floudas D."/>
            <person name="Copeland A."/>
            <person name="Barry K.W."/>
            <person name="Cichocki N."/>
            <person name="Veneault-Fourrey C."/>
            <person name="LaButti K."/>
            <person name="Lindquist E.A."/>
            <person name="Lipzen A."/>
            <person name="Lundell T."/>
            <person name="Morin E."/>
            <person name="Murat C."/>
            <person name="Riley R."/>
            <person name="Ohm R."/>
            <person name="Sun H."/>
            <person name="Tunlid A."/>
            <person name="Henrissat B."/>
            <person name="Grigoriev I.V."/>
            <person name="Hibbett D.S."/>
            <person name="Martin F."/>
        </authorList>
    </citation>
    <scope>NUCLEOTIDE SEQUENCE [LARGE SCALE GENOMIC DNA]</scope>
    <source>
        <strain evidence="2 3">MD-312</strain>
    </source>
</reference>
<dbReference type="AlphaFoldDB" id="A0A0C9VYB4"/>
<dbReference type="HOGENOM" id="CLU_084280_4_1_1"/>
<accession>A0A0C9VYB4</accession>
<evidence type="ECO:0000313" key="3">
    <source>
        <dbReference type="Proteomes" id="UP000053820"/>
    </source>
</evidence>
<dbReference type="Proteomes" id="UP000053820">
    <property type="component" value="Unassembled WGS sequence"/>
</dbReference>
<keyword evidence="3" id="KW-1185">Reference proteome</keyword>
<feature type="domain" description="DUF6593" evidence="1">
    <location>
        <begin position="10"/>
        <end position="164"/>
    </location>
</feature>
<sequence length="209" mass="23774">MRLIFSTSNHMNTDISNEQGHKLYSISTPRAKKQVTTVTKYPQSSHTTMQRGEVMGIIEWDRRKKTVIRFNGQEVDADTMLEARRWSSSGRYFTGPDRLPYKWKLGQRYCWRAEGSNVELAKFHKKNLGFLKPSHSPYLNVSSAVTHMVDHIVITYIYAEALREAQQARQSRTSNSSYFPNHQMMAAAASVPPPAMPPPAMPPPAMPTC</sequence>
<dbReference type="InterPro" id="IPR046528">
    <property type="entry name" value="DUF6593"/>
</dbReference>
<dbReference type="Pfam" id="PF20236">
    <property type="entry name" value="DUF6593"/>
    <property type="match status" value="1"/>
</dbReference>
<dbReference type="EMBL" id="KN839946">
    <property type="protein sequence ID" value="KIJ58383.1"/>
    <property type="molecule type" value="Genomic_DNA"/>
</dbReference>
<organism evidence="2 3">
    <name type="scientific">Hydnomerulius pinastri MD-312</name>
    <dbReference type="NCBI Taxonomy" id="994086"/>
    <lineage>
        <taxon>Eukaryota</taxon>
        <taxon>Fungi</taxon>
        <taxon>Dikarya</taxon>
        <taxon>Basidiomycota</taxon>
        <taxon>Agaricomycotina</taxon>
        <taxon>Agaricomycetes</taxon>
        <taxon>Agaricomycetidae</taxon>
        <taxon>Boletales</taxon>
        <taxon>Boletales incertae sedis</taxon>
        <taxon>Leucogyrophana</taxon>
    </lineage>
</organism>
<name>A0A0C9VYB4_9AGAM</name>
<dbReference type="OrthoDB" id="3360976at2759"/>
<evidence type="ECO:0000313" key="2">
    <source>
        <dbReference type="EMBL" id="KIJ58383.1"/>
    </source>
</evidence>
<proteinExistence type="predicted"/>
<gene>
    <name evidence="2" type="ORF">HYDPIDRAFT_141546</name>
</gene>